<evidence type="ECO:0000313" key="2">
    <source>
        <dbReference type="EMBL" id="KAK4306790.1"/>
    </source>
</evidence>
<feature type="compositionally biased region" description="Basic and acidic residues" evidence="1">
    <location>
        <begin position="11"/>
        <end position="24"/>
    </location>
</feature>
<keyword evidence="3" id="KW-1185">Reference proteome</keyword>
<accession>A0AAE1PGI2</accession>
<feature type="compositionally biased region" description="Polar residues" evidence="1">
    <location>
        <begin position="83"/>
        <end position="94"/>
    </location>
</feature>
<feature type="compositionally biased region" description="Acidic residues" evidence="1">
    <location>
        <begin position="44"/>
        <end position="69"/>
    </location>
</feature>
<protein>
    <submittedName>
        <fullName evidence="2">Uncharacterized protein</fullName>
    </submittedName>
</protein>
<dbReference type="AlphaFoldDB" id="A0AAE1PGI2"/>
<proteinExistence type="predicted"/>
<reference evidence="2" key="1">
    <citation type="submission" date="2023-11" db="EMBL/GenBank/DDBJ databases">
        <title>Genome assemblies of two species of porcelain crab, Petrolisthes cinctipes and Petrolisthes manimaculis (Anomura: Porcellanidae).</title>
        <authorList>
            <person name="Angst P."/>
        </authorList>
    </citation>
    <scope>NUCLEOTIDE SEQUENCE</scope>
    <source>
        <strain evidence="2">PB745_02</strain>
        <tissue evidence="2">Gill</tissue>
    </source>
</reference>
<evidence type="ECO:0000313" key="3">
    <source>
        <dbReference type="Proteomes" id="UP001292094"/>
    </source>
</evidence>
<organism evidence="2 3">
    <name type="scientific">Petrolisthes manimaculis</name>
    <dbReference type="NCBI Taxonomy" id="1843537"/>
    <lineage>
        <taxon>Eukaryota</taxon>
        <taxon>Metazoa</taxon>
        <taxon>Ecdysozoa</taxon>
        <taxon>Arthropoda</taxon>
        <taxon>Crustacea</taxon>
        <taxon>Multicrustacea</taxon>
        <taxon>Malacostraca</taxon>
        <taxon>Eumalacostraca</taxon>
        <taxon>Eucarida</taxon>
        <taxon>Decapoda</taxon>
        <taxon>Pleocyemata</taxon>
        <taxon>Anomura</taxon>
        <taxon>Galatheoidea</taxon>
        <taxon>Porcellanidae</taxon>
        <taxon>Petrolisthes</taxon>
    </lineage>
</organism>
<dbReference type="EMBL" id="JAWZYT010002090">
    <property type="protein sequence ID" value="KAK4306790.1"/>
    <property type="molecule type" value="Genomic_DNA"/>
</dbReference>
<evidence type="ECO:0000256" key="1">
    <source>
        <dbReference type="SAM" id="MobiDB-lite"/>
    </source>
</evidence>
<comment type="caution">
    <text evidence="2">The sequence shown here is derived from an EMBL/GenBank/DDBJ whole genome shotgun (WGS) entry which is preliminary data.</text>
</comment>
<feature type="region of interest" description="Disordered" evidence="1">
    <location>
        <begin position="11"/>
        <end position="111"/>
    </location>
</feature>
<dbReference type="Proteomes" id="UP001292094">
    <property type="component" value="Unassembled WGS sequence"/>
</dbReference>
<gene>
    <name evidence="2" type="ORF">Pmani_021413</name>
</gene>
<name>A0AAE1PGI2_9EUCA</name>
<sequence>MFAIIILELQEETKDSQDRLRNTESELDDKDSLIPEQDATTDTTTEDTATEDTATEDTATEDTATEDEAVLPHHTSPILVPVPSTSSSYETNPHSPIPFPDESNQESPIPATLSDEEMNDVCEQQLTWATITGLIKPMSSVGS</sequence>